<accession>A0A0D7AF79</accession>
<dbReference type="OrthoDB" id="654211at2759"/>
<dbReference type="AlphaFoldDB" id="A0A0D7AF79"/>
<evidence type="ECO:0000313" key="1">
    <source>
        <dbReference type="EMBL" id="KIY50047.1"/>
    </source>
</evidence>
<sequence length="99" mass="11075">KRRRRAPSPTNWVPPSLLGLNLVSPDSEATVSLPLPPVFPVADVEERNSWDENVPLHPYHPAEWRNRLPGPALSGLGRRKFHGLNAYGDMETIRVAAVY</sequence>
<name>A0A0D7AF79_9AGAR</name>
<dbReference type="EMBL" id="KN881694">
    <property type="protein sequence ID" value="KIY50047.1"/>
    <property type="molecule type" value="Genomic_DNA"/>
</dbReference>
<feature type="non-terminal residue" evidence="1">
    <location>
        <position position="1"/>
    </location>
</feature>
<proteinExistence type="predicted"/>
<evidence type="ECO:0000313" key="2">
    <source>
        <dbReference type="Proteomes" id="UP000054144"/>
    </source>
</evidence>
<protein>
    <submittedName>
        <fullName evidence="1">Uncharacterized protein</fullName>
    </submittedName>
</protein>
<dbReference type="Proteomes" id="UP000054144">
    <property type="component" value="Unassembled WGS sequence"/>
</dbReference>
<gene>
    <name evidence="1" type="ORF">FISHEDRAFT_40114</name>
</gene>
<reference evidence="1 2" key="1">
    <citation type="journal article" date="2015" name="Fungal Genet. Biol.">
        <title>Evolution of novel wood decay mechanisms in Agaricales revealed by the genome sequences of Fistulina hepatica and Cylindrobasidium torrendii.</title>
        <authorList>
            <person name="Floudas D."/>
            <person name="Held B.W."/>
            <person name="Riley R."/>
            <person name="Nagy L.G."/>
            <person name="Koehler G."/>
            <person name="Ransdell A.S."/>
            <person name="Younus H."/>
            <person name="Chow J."/>
            <person name="Chiniquy J."/>
            <person name="Lipzen A."/>
            <person name="Tritt A."/>
            <person name="Sun H."/>
            <person name="Haridas S."/>
            <person name="LaButti K."/>
            <person name="Ohm R.A."/>
            <person name="Kues U."/>
            <person name="Blanchette R.A."/>
            <person name="Grigoriev I.V."/>
            <person name="Minto R.E."/>
            <person name="Hibbett D.S."/>
        </authorList>
    </citation>
    <scope>NUCLEOTIDE SEQUENCE [LARGE SCALE GENOMIC DNA]</scope>
    <source>
        <strain evidence="1 2">ATCC 64428</strain>
    </source>
</reference>
<keyword evidence="2" id="KW-1185">Reference proteome</keyword>
<organism evidence="1 2">
    <name type="scientific">Fistulina hepatica ATCC 64428</name>
    <dbReference type="NCBI Taxonomy" id="1128425"/>
    <lineage>
        <taxon>Eukaryota</taxon>
        <taxon>Fungi</taxon>
        <taxon>Dikarya</taxon>
        <taxon>Basidiomycota</taxon>
        <taxon>Agaricomycotina</taxon>
        <taxon>Agaricomycetes</taxon>
        <taxon>Agaricomycetidae</taxon>
        <taxon>Agaricales</taxon>
        <taxon>Fistulinaceae</taxon>
        <taxon>Fistulina</taxon>
    </lineage>
</organism>